<evidence type="ECO:0008006" key="3">
    <source>
        <dbReference type="Google" id="ProtNLM"/>
    </source>
</evidence>
<dbReference type="Proteomes" id="UP000092582">
    <property type="component" value="Chromosome 1"/>
</dbReference>
<protein>
    <recommendedName>
        <fullName evidence="3">HNH nuclease domain-containing protein</fullName>
    </recommendedName>
</protein>
<accession>A0A1B1BK81</accession>
<name>A0A1B1BK81_9MICO</name>
<keyword evidence="2" id="KW-1185">Reference proteome</keyword>
<dbReference type="EMBL" id="CP016282">
    <property type="protein sequence ID" value="ANP73027.1"/>
    <property type="molecule type" value="Genomic_DNA"/>
</dbReference>
<organism evidence="1 2">
    <name type="scientific">Cryobacterium arcticum</name>
    <dbReference type="NCBI Taxonomy" id="670052"/>
    <lineage>
        <taxon>Bacteria</taxon>
        <taxon>Bacillati</taxon>
        <taxon>Actinomycetota</taxon>
        <taxon>Actinomycetes</taxon>
        <taxon>Micrococcales</taxon>
        <taxon>Microbacteriaceae</taxon>
        <taxon>Cryobacterium</taxon>
    </lineage>
</organism>
<evidence type="ECO:0000313" key="1">
    <source>
        <dbReference type="EMBL" id="ANP73027.1"/>
    </source>
</evidence>
<evidence type="ECO:0000313" key="2">
    <source>
        <dbReference type="Proteomes" id="UP000092582"/>
    </source>
</evidence>
<dbReference type="AlphaFoldDB" id="A0A1B1BK81"/>
<dbReference type="KEGG" id="cart:PA27867_2075"/>
<gene>
    <name evidence="1" type="ORF">PA27867_2075</name>
</gene>
<proteinExistence type="predicted"/>
<reference evidence="1 2" key="1">
    <citation type="submission" date="2016-06" db="EMBL/GenBank/DDBJ databases">
        <title>Genome sequencing of Cryobacterium arcticum PAMC 27867.</title>
        <authorList>
            <person name="Lee J."/>
            <person name="Kim O.-S."/>
        </authorList>
    </citation>
    <scope>NUCLEOTIDE SEQUENCE [LARGE SCALE GENOMIC DNA]</scope>
    <source>
        <strain evidence="1 2">PAMC 27867</strain>
    </source>
</reference>
<sequence length="299" mass="33246">MTYWWASQGRNYDTAIVQGTLWSSPWPDGTLRQDRVRIKQIRNGDLVFHYAHGLVRAVSQVVAEWVPAPRPTGYPKRTPADLDAGWLVRVVPIATGLALDWHELPELIAVGAPGPMDRNAVPQEKYLSVITDAEGQRLLERLKVSVDHTSTSVLEPSLVEQIWELGETDARVIARRRREQGRLREYLLAGRDVADCDLCGRELPASLLIAAHIKPRAVSSEEHRRDFASIAMLACSLGCDHLFELGYVIVDEHGSLKSGRKAETDPLQLIVDGLVGRECTAHNIQTAGDFADHVRLVMA</sequence>